<accession>A0A811RLR2</accession>
<keyword evidence="2" id="KW-1185">Reference proteome</keyword>
<dbReference type="AlphaFoldDB" id="A0A811RLR2"/>
<comment type="caution">
    <text evidence="1">The sequence shown here is derived from an EMBL/GenBank/DDBJ whole genome shotgun (WGS) entry which is preliminary data.</text>
</comment>
<evidence type="ECO:0000313" key="1">
    <source>
        <dbReference type="EMBL" id="CAD6270828.1"/>
    </source>
</evidence>
<proteinExistence type="predicted"/>
<dbReference type="Proteomes" id="UP000604825">
    <property type="component" value="Unassembled WGS sequence"/>
</dbReference>
<protein>
    <submittedName>
        <fullName evidence="1">Uncharacterized protein</fullName>
    </submittedName>
</protein>
<dbReference type="EMBL" id="CAJGYO010000015">
    <property type="protein sequence ID" value="CAD6270828.1"/>
    <property type="molecule type" value="Genomic_DNA"/>
</dbReference>
<sequence length="158" mass="17357">MLQLSGGDKGAICVRHRFPSFLFLSGGRIGAGGDGEWGLRWPLYIYLSSIGRLDLGSVCWVEVALRLWNKGLRLLLHCASESSSASDELLRCEHPGSGVLVLAPDLVGFFCPFLVFVIDARFFGDDLGREEVGFKLYALADGGEEDQEEVGYPSFWHA</sequence>
<evidence type="ECO:0000313" key="2">
    <source>
        <dbReference type="Proteomes" id="UP000604825"/>
    </source>
</evidence>
<reference evidence="1" key="1">
    <citation type="submission" date="2020-10" db="EMBL/GenBank/DDBJ databases">
        <authorList>
            <person name="Han B."/>
            <person name="Lu T."/>
            <person name="Zhao Q."/>
            <person name="Huang X."/>
            <person name="Zhao Y."/>
        </authorList>
    </citation>
    <scope>NUCLEOTIDE SEQUENCE</scope>
</reference>
<gene>
    <name evidence="1" type="ORF">NCGR_LOCUS54120</name>
</gene>
<name>A0A811RLR2_9POAL</name>
<organism evidence="1 2">
    <name type="scientific">Miscanthus lutarioriparius</name>
    <dbReference type="NCBI Taxonomy" id="422564"/>
    <lineage>
        <taxon>Eukaryota</taxon>
        <taxon>Viridiplantae</taxon>
        <taxon>Streptophyta</taxon>
        <taxon>Embryophyta</taxon>
        <taxon>Tracheophyta</taxon>
        <taxon>Spermatophyta</taxon>
        <taxon>Magnoliopsida</taxon>
        <taxon>Liliopsida</taxon>
        <taxon>Poales</taxon>
        <taxon>Poaceae</taxon>
        <taxon>PACMAD clade</taxon>
        <taxon>Panicoideae</taxon>
        <taxon>Andropogonodae</taxon>
        <taxon>Andropogoneae</taxon>
        <taxon>Saccharinae</taxon>
        <taxon>Miscanthus</taxon>
    </lineage>
</organism>